<evidence type="ECO:0008006" key="4">
    <source>
        <dbReference type="Google" id="ProtNLM"/>
    </source>
</evidence>
<organism evidence="2 3">
    <name type="scientific">Kineosporia babensis</name>
    <dbReference type="NCBI Taxonomy" id="499548"/>
    <lineage>
        <taxon>Bacteria</taxon>
        <taxon>Bacillati</taxon>
        <taxon>Actinomycetota</taxon>
        <taxon>Actinomycetes</taxon>
        <taxon>Kineosporiales</taxon>
        <taxon>Kineosporiaceae</taxon>
        <taxon>Kineosporia</taxon>
    </lineage>
</organism>
<dbReference type="AlphaFoldDB" id="A0A9X1NB45"/>
<feature type="transmembrane region" description="Helical" evidence="1">
    <location>
        <begin position="440"/>
        <end position="470"/>
    </location>
</feature>
<feature type="transmembrane region" description="Helical" evidence="1">
    <location>
        <begin position="280"/>
        <end position="309"/>
    </location>
</feature>
<feature type="transmembrane region" description="Helical" evidence="1">
    <location>
        <begin position="241"/>
        <end position="268"/>
    </location>
</feature>
<keyword evidence="1" id="KW-0812">Transmembrane</keyword>
<sequence>MTIGAFGIPELVRSRFSGGSSDSRPVRNTALGLLASAFVLLIVPTFLGSSAATPPLGARTFWPPYDLGLTPAPGLVVVLLATGFVLAALGLWQALRAIRLGWAPRVDRVLKASTLMTLALVLVPPFGSADHLSYAAYGRISDLGADPYVVAPNTWPTSDAVIAAVEAPWEGTPSVYGPIATALFQLLAALGAGELRMTVWLWQAVVGVAFLATGALLYRLAGQDETRRARVAVLWLLNPALLAILVGGAHLDVLAVAAGVAGMALLILPRRGALLVRVPLWVLAGAAFGLAAGTKLPYLAVAAAAWWAIHRRPPAELAVATTSALVGGLAVLLPAHVWAGPHAYDQTQKASHFVSIASPWRTVISLLEALFGQAARNALPLLFAALAVLVILAARRIWQPVAYSRVGTDVEVRSAARALLVLSLAYPLAAPYVLPWYDAPVWIALVLADVPLLLEGLLVARLAVMAISYVPGRADVPSSLATEVMLGVRHVAAPVLVCWLLGWLFASAWRSVRSEGLRISRLRTRTNASASTVSPRTTMAVLPIQPGVPHSHDH</sequence>
<evidence type="ECO:0000256" key="1">
    <source>
        <dbReference type="SAM" id="Phobius"/>
    </source>
</evidence>
<feature type="transmembrane region" description="Helical" evidence="1">
    <location>
        <begin position="315"/>
        <end position="338"/>
    </location>
</feature>
<accession>A0A9X1NB45</accession>
<keyword evidence="3" id="KW-1185">Reference proteome</keyword>
<feature type="transmembrane region" description="Helical" evidence="1">
    <location>
        <begin position="377"/>
        <end position="394"/>
    </location>
</feature>
<feature type="transmembrane region" description="Helical" evidence="1">
    <location>
        <begin position="199"/>
        <end position="221"/>
    </location>
</feature>
<feature type="transmembrane region" description="Helical" evidence="1">
    <location>
        <begin position="72"/>
        <end position="97"/>
    </location>
</feature>
<dbReference type="Proteomes" id="UP001138997">
    <property type="component" value="Unassembled WGS sequence"/>
</dbReference>
<protein>
    <recommendedName>
        <fullName evidence="4">DUF2029 domain-containing protein</fullName>
    </recommendedName>
</protein>
<name>A0A9X1NB45_9ACTN</name>
<evidence type="ECO:0000313" key="2">
    <source>
        <dbReference type="EMBL" id="MCD5310470.1"/>
    </source>
</evidence>
<feature type="transmembrane region" description="Helical" evidence="1">
    <location>
        <begin position="30"/>
        <end position="52"/>
    </location>
</feature>
<comment type="caution">
    <text evidence="2">The sequence shown here is derived from an EMBL/GenBank/DDBJ whole genome shotgun (WGS) entry which is preliminary data.</text>
</comment>
<dbReference type="Pfam" id="PF26314">
    <property type="entry name" value="MptA_B_family"/>
    <property type="match status" value="1"/>
</dbReference>
<reference evidence="2" key="1">
    <citation type="submission" date="2021-11" db="EMBL/GenBank/DDBJ databases">
        <title>Streptomyces corallinus and Kineosporia corallina sp. nov., two new coral-derived marine actinobacteria.</title>
        <authorList>
            <person name="Buangrab K."/>
            <person name="Sutthacheep M."/>
            <person name="Yeemin T."/>
            <person name="Harunari E."/>
            <person name="Igarashi Y."/>
            <person name="Sripreechasak P."/>
            <person name="Kanchanasin P."/>
            <person name="Tanasupawat S."/>
            <person name="Phongsopitanun W."/>
        </authorList>
    </citation>
    <scope>NUCLEOTIDE SEQUENCE</scope>
    <source>
        <strain evidence="2">JCM 31032</strain>
    </source>
</reference>
<keyword evidence="1" id="KW-0472">Membrane</keyword>
<dbReference type="EMBL" id="JAJOMB010000003">
    <property type="protein sequence ID" value="MCD5310470.1"/>
    <property type="molecule type" value="Genomic_DNA"/>
</dbReference>
<evidence type="ECO:0000313" key="3">
    <source>
        <dbReference type="Proteomes" id="UP001138997"/>
    </source>
</evidence>
<gene>
    <name evidence="2" type="ORF">LR394_06155</name>
</gene>
<feature type="transmembrane region" description="Helical" evidence="1">
    <location>
        <begin position="109"/>
        <end position="127"/>
    </location>
</feature>
<keyword evidence="1" id="KW-1133">Transmembrane helix</keyword>
<feature type="transmembrane region" description="Helical" evidence="1">
    <location>
        <begin position="491"/>
        <end position="509"/>
    </location>
</feature>
<feature type="transmembrane region" description="Helical" evidence="1">
    <location>
        <begin position="415"/>
        <end position="434"/>
    </location>
</feature>
<proteinExistence type="predicted"/>